<reference evidence="1 2" key="1">
    <citation type="submission" date="2010-02" db="EMBL/GenBank/DDBJ databases">
        <authorList>
            <person name="Weinstock G."/>
            <person name="Sodergren E."/>
            <person name="Clifton S."/>
            <person name="Fulton L."/>
            <person name="Fulton B."/>
            <person name="Courtney L."/>
            <person name="Fronick C."/>
            <person name="Harrison M."/>
            <person name="Strong C."/>
            <person name="Farmer C."/>
            <person name="Delahaunty K."/>
            <person name="Markovic C."/>
            <person name="Hall O."/>
            <person name="Minx P."/>
            <person name="Tomlinson C."/>
            <person name="Mitreva M."/>
            <person name="Nelson J."/>
            <person name="Hou S."/>
            <person name="Wollam A."/>
            <person name="Pepin K.H."/>
            <person name="Johnson M."/>
            <person name="Bhonagiri V."/>
            <person name="Zhang X."/>
            <person name="Suruliraj S."/>
            <person name="Warren W."/>
            <person name="Chinwalla A."/>
            <person name="Mardis E.R."/>
            <person name="Wilson R.K."/>
        </authorList>
    </citation>
    <scope>NUCLEOTIDE SEQUENCE [LARGE SCALE GENOMIC DNA]</scope>
    <source>
        <strain evidence="1 2">ATCC 29315</strain>
    </source>
</reference>
<dbReference type="EMBL" id="ADBF01000002">
    <property type="protein sequence ID" value="EFE51170.1"/>
    <property type="molecule type" value="Genomic_DNA"/>
</dbReference>
<gene>
    <name evidence="1" type="ORF">NEIELOOT_00128</name>
</gene>
<evidence type="ECO:0000313" key="1">
    <source>
        <dbReference type="EMBL" id="EFE51170.1"/>
    </source>
</evidence>
<accession>D4DM68</accession>
<protein>
    <submittedName>
        <fullName evidence="1">Uncharacterized protein</fullName>
    </submittedName>
</protein>
<evidence type="ECO:0000313" key="2">
    <source>
        <dbReference type="Proteomes" id="UP000005536"/>
    </source>
</evidence>
<proteinExistence type="predicted"/>
<dbReference type="AlphaFoldDB" id="D4DM68"/>
<name>D4DM68_NEIEG</name>
<organism evidence="1 2">
    <name type="scientific">Neisseria elongata subsp. glycolytica ATCC 29315</name>
    <dbReference type="NCBI Taxonomy" id="546263"/>
    <lineage>
        <taxon>Bacteria</taxon>
        <taxon>Pseudomonadati</taxon>
        <taxon>Pseudomonadota</taxon>
        <taxon>Betaproteobacteria</taxon>
        <taxon>Neisseriales</taxon>
        <taxon>Neisseriaceae</taxon>
        <taxon>Neisseria</taxon>
    </lineage>
</organism>
<sequence>MVWLFLPFQTACCLWERALYSKGRLKNAFPLFSDGLPYRAAILRPGWASAVCRPL</sequence>
<dbReference type="Proteomes" id="UP000005536">
    <property type="component" value="Unassembled WGS sequence"/>
</dbReference>
<comment type="caution">
    <text evidence="1">The sequence shown here is derived from an EMBL/GenBank/DDBJ whole genome shotgun (WGS) entry which is preliminary data.</text>
</comment>